<dbReference type="EMBL" id="BGZK01001218">
    <property type="protein sequence ID" value="GBP74675.1"/>
    <property type="molecule type" value="Genomic_DNA"/>
</dbReference>
<name>A0A4C1YK16_EUMVA</name>
<gene>
    <name evidence="1" type="ORF">EVAR_58941_1</name>
</gene>
<accession>A0A4C1YK16</accession>
<reference evidence="1 2" key="1">
    <citation type="journal article" date="2019" name="Commun. Biol.">
        <title>The bagworm genome reveals a unique fibroin gene that provides high tensile strength.</title>
        <authorList>
            <person name="Kono N."/>
            <person name="Nakamura H."/>
            <person name="Ohtoshi R."/>
            <person name="Tomita M."/>
            <person name="Numata K."/>
            <person name="Arakawa K."/>
        </authorList>
    </citation>
    <scope>NUCLEOTIDE SEQUENCE [LARGE SCALE GENOMIC DNA]</scope>
</reference>
<comment type="caution">
    <text evidence="1">The sequence shown here is derived from an EMBL/GenBank/DDBJ whole genome shotgun (WGS) entry which is preliminary data.</text>
</comment>
<proteinExistence type="predicted"/>
<dbReference type="OrthoDB" id="7126740at2759"/>
<dbReference type="Proteomes" id="UP000299102">
    <property type="component" value="Unassembled WGS sequence"/>
</dbReference>
<dbReference type="AlphaFoldDB" id="A0A4C1YK16"/>
<evidence type="ECO:0008006" key="3">
    <source>
        <dbReference type="Google" id="ProtNLM"/>
    </source>
</evidence>
<evidence type="ECO:0000313" key="1">
    <source>
        <dbReference type="EMBL" id="GBP74675.1"/>
    </source>
</evidence>
<keyword evidence="2" id="KW-1185">Reference proteome</keyword>
<organism evidence="1 2">
    <name type="scientific">Eumeta variegata</name>
    <name type="common">Bagworm moth</name>
    <name type="synonym">Eumeta japonica</name>
    <dbReference type="NCBI Taxonomy" id="151549"/>
    <lineage>
        <taxon>Eukaryota</taxon>
        <taxon>Metazoa</taxon>
        <taxon>Ecdysozoa</taxon>
        <taxon>Arthropoda</taxon>
        <taxon>Hexapoda</taxon>
        <taxon>Insecta</taxon>
        <taxon>Pterygota</taxon>
        <taxon>Neoptera</taxon>
        <taxon>Endopterygota</taxon>
        <taxon>Lepidoptera</taxon>
        <taxon>Glossata</taxon>
        <taxon>Ditrysia</taxon>
        <taxon>Tineoidea</taxon>
        <taxon>Psychidae</taxon>
        <taxon>Oiketicinae</taxon>
        <taxon>Eumeta</taxon>
    </lineage>
</organism>
<protein>
    <recommendedName>
        <fullName evidence="3">CRAL-TRIO domain-containing protein</fullName>
    </recommendedName>
</protein>
<sequence>MNVLPTNQNLIIITDENKKEIRRIHEMDDEERLRDGVAALGEWCDKQHHFVETNINKNHLEKSLILSKGSVEEAKIKIDRVLTTRGMMADLLLKRTPEEMTRLSRVLTFTPLPKLNPMDQTRITTFKFLTENADDVNIVPLFRYVIMVVEYFYAYDYAVGARYMYDLKNVNLSMLAKLNPVVLKKFEVLTAGRFYLSMCNMTILHYEFPHSIDILWYNNRFRAIFFKLVSEHRPLTNKLTKPVITQWLSIVLHPEGEVG</sequence>
<dbReference type="STRING" id="151549.A0A4C1YK16"/>
<evidence type="ECO:0000313" key="2">
    <source>
        <dbReference type="Proteomes" id="UP000299102"/>
    </source>
</evidence>